<feature type="domain" description="Peptidase M16 N-terminal" evidence="9">
    <location>
        <begin position="65"/>
        <end position="191"/>
    </location>
</feature>
<evidence type="ECO:0000256" key="7">
    <source>
        <dbReference type="ARBA" id="ARBA00023049"/>
    </source>
</evidence>
<evidence type="ECO:0000259" key="9">
    <source>
        <dbReference type="Pfam" id="PF00675"/>
    </source>
</evidence>
<dbReference type="PROSITE" id="PS00143">
    <property type="entry name" value="INSULINASE"/>
    <property type="match status" value="1"/>
</dbReference>
<dbReference type="GO" id="GO:0006508">
    <property type="term" value="P:proteolysis"/>
    <property type="evidence" value="ECO:0007669"/>
    <property type="project" value="UniProtKB-KW"/>
</dbReference>
<dbReference type="PANTHER" id="PTHR43690">
    <property type="entry name" value="NARDILYSIN"/>
    <property type="match status" value="1"/>
</dbReference>
<evidence type="ECO:0000313" key="11">
    <source>
        <dbReference type="EMBL" id="SHI08407.1"/>
    </source>
</evidence>
<dbReference type="GO" id="GO:0046872">
    <property type="term" value="F:metal ion binding"/>
    <property type="evidence" value="ECO:0007669"/>
    <property type="project" value="UniProtKB-KW"/>
</dbReference>
<dbReference type="STRING" id="1121409.SAMN02745124_03746"/>
<keyword evidence="12" id="KW-1185">Reference proteome</keyword>
<dbReference type="InterPro" id="IPR001431">
    <property type="entry name" value="Pept_M16_Zn_BS"/>
</dbReference>
<gene>
    <name evidence="11" type="ORF">SAMN02745124_03746</name>
</gene>
<comment type="cofactor">
    <cofactor evidence="1">
        <name>Zn(2+)</name>
        <dbReference type="ChEBI" id="CHEBI:29105"/>
    </cofactor>
</comment>
<sequence length="967" mass="107764">MIHRTTVFSILTGLLSLLLLTGYGRAEMKPAASPDCFATSWPHETSELAPDPTVQFGRLANGLRYVVRQHDEPRDRTAAYLGVLAGSLHEEEQERGLAHFLEHMLFNGTSHFPPGTLIDYFQSIGMSFGGDTNALTAYDRTVYKIILPRSSREDLDRGLLVLSDFAGGALLTEEEVDQERGVIMAEMIARDSAGFRAWVDESEFTLRGTRLEQRMPIGDPAVLRQAGPAELRDFYDAWYRPENMILVLVGDFDPETAEELIKTHFGPLQGRGDPPPCPDLGRMQHGEMESFYHVEPELGYTEVVLETVADKEAQPDSFALQRQELYRLLATQMINHRLARLVENADSPLRSAAYSDTALLDRFRISGIRAKTDGQNWQDALTEIDRVIRQAVTYGFSEQELDRVKRQLLSDLEKAVQTSDTTSSQIIARRLLTQLQADRVPQSPQQELALFAPVVEQATADQLLDVVRERWQQGSTLIKLIGTAQLPEETAEQTLLSCYRSLQEQEVAAPVAGRQLEFPYLVTAAVGPEPIATETFPDIDVQRFRYDNGLVVNVKQTDFDNESVALAVHFGNGRRSLRKPGLDLLAGAVVNGSGSGRYKASELQEVLAGSSVSHRFRIGEESFSWEGRSLTGDLELLFQTLQTVLRDPGFRREAYDRAMKSFAMMYRQIQNDTEGGVRLHLEPFLAGGAPGYGLPGWQEFSALTLEDVTGWLAQPFNEAVLEISVVGDVAPEQVRALAARYFGTGHMTPLPVATEHQPTFPAGETREVEMTSSVDKAVVRSAWLTDDFWDISRSRRLHVLAAVLENRLREAVRERLGASYSPFVASMTSRAYDGFGMMVAQVVVESDLVDTVHTEIAATAASLQTEPVSPEELDRAKRPLATSLRESVRTNDYWLHSVLSLSSRHPRQLDWPLTMIEDFAAVTVDEVSELAEDYLTSQRQAVGIIRPIVTGEEHLAEKQETAELPVN</sequence>
<dbReference type="Proteomes" id="UP000184139">
    <property type="component" value="Unassembled WGS sequence"/>
</dbReference>
<dbReference type="GO" id="GO:0004222">
    <property type="term" value="F:metalloendopeptidase activity"/>
    <property type="evidence" value="ECO:0007669"/>
    <property type="project" value="InterPro"/>
</dbReference>
<keyword evidence="7" id="KW-0482">Metalloprotease</keyword>
<proteinExistence type="inferred from homology"/>
<dbReference type="Pfam" id="PF05193">
    <property type="entry name" value="Peptidase_M16_C"/>
    <property type="match status" value="2"/>
</dbReference>
<evidence type="ECO:0000256" key="8">
    <source>
        <dbReference type="RuleBase" id="RU004447"/>
    </source>
</evidence>
<dbReference type="InterPro" id="IPR007863">
    <property type="entry name" value="Peptidase_M16_C"/>
</dbReference>
<evidence type="ECO:0000256" key="4">
    <source>
        <dbReference type="ARBA" id="ARBA00022723"/>
    </source>
</evidence>
<dbReference type="OrthoDB" id="9811314at2"/>
<feature type="domain" description="Peptidase M16 C-terminal" evidence="10">
    <location>
        <begin position="229"/>
        <end position="408"/>
    </location>
</feature>
<dbReference type="EMBL" id="FQXS01000030">
    <property type="protein sequence ID" value="SHI08407.1"/>
    <property type="molecule type" value="Genomic_DNA"/>
</dbReference>
<dbReference type="InterPro" id="IPR011249">
    <property type="entry name" value="Metalloenz_LuxS/M16"/>
</dbReference>
<name>A0A1M5Y8L0_9BACT</name>
<dbReference type="PANTHER" id="PTHR43690:SF17">
    <property type="entry name" value="PROTEIN YHJJ"/>
    <property type="match status" value="1"/>
</dbReference>
<evidence type="ECO:0000256" key="3">
    <source>
        <dbReference type="ARBA" id="ARBA00022670"/>
    </source>
</evidence>
<protein>
    <submittedName>
        <fullName evidence="11">Zinc protease</fullName>
    </submittedName>
</protein>
<reference evidence="11 12" key="1">
    <citation type="submission" date="2016-11" db="EMBL/GenBank/DDBJ databases">
        <authorList>
            <person name="Jaros S."/>
            <person name="Januszkiewicz K."/>
            <person name="Wedrychowicz H."/>
        </authorList>
    </citation>
    <scope>NUCLEOTIDE SEQUENCE [LARGE SCALE GENOMIC DNA]</scope>
    <source>
        <strain evidence="11 12">DSM 9705</strain>
    </source>
</reference>
<evidence type="ECO:0000313" key="12">
    <source>
        <dbReference type="Proteomes" id="UP000184139"/>
    </source>
</evidence>
<keyword evidence="6" id="KW-0862">Zinc</keyword>
<dbReference type="RefSeq" id="WP_073378496.1">
    <property type="nucleotide sequence ID" value="NZ_FQXS01000030.1"/>
</dbReference>
<dbReference type="InterPro" id="IPR050626">
    <property type="entry name" value="Peptidase_M16"/>
</dbReference>
<evidence type="ECO:0000256" key="5">
    <source>
        <dbReference type="ARBA" id="ARBA00022801"/>
    </source>
</evidence>
<evidence type="ECO:0000259" key="10">
    <source>
        <dbReference type="Pfam" id="PF05193"/>
    </source>
</evidence>
<dbReference type="Pfam" id="PF00675">
    <property type="entry name" value="Peptidase_M16"/>
    <property type="match status" value="1"/>
</dbReference>
<evidence type="ECO:0000256" key="1">
    <source>
        <dbReference type="ARBA" id="ARBA00001947"/>
    </source>
</evidence>
<evidence type="ECO:0000256" key="2">
    <source>
        <dbReference type="ARBA" id="ARBA00007261"/>
    </source>
</evidence>
<accession>A0A1M5Y8L0</accession>
<feature type="domain" description="Peptidase M16 C-terminal" evidence="10">
    <location>
        <begin position="703"/>
        <end position="879"/>
    </location>
</feature>
<keyword evidence="4" id="KW-0479">Metal-binding</keyword>
<keyword evidence="5" id="KW-0378">Hydrolase</keyword>
<dbReference type="InterPro" id="IPR011765">
    <property type="entry name" value="Pept_M16_N"/>
</dbReference>
<dbReference type="Gene3D" id="3.30.830.10">
    <property type="entry name" value="Metalloenzyme, LuxS/M16 peptidase-like"/>
    <property type="match status" value="4"/>
</dbReference>
<evidence type="ECO:0000256" key="6">
    <source>
        <dbReference type="ARBA" id="ARBA00022833"/>
    </source>
</evidence>
<dbReference type="SUPFAM" id="SSF63411">
    <property type="entry name" value="LuxS/MPP-like metallohydrolase"/>
    <property type="match status" value="4"/>
</dbReference>
<dbReference type="AlphaFoldDB" id="A0A1M5Y8L0"/>
<organism evidence="11 12">
    <name type="scientific">Desulfofustis glycolicus DSM 9705</name>
    <dbReference type="NCBI Taxonomy" id="1121409"/>
    <lineage>
        <taxon>Bacteria</taxon>
        <taxon>Pseudomonadati</taxon>
        <taxon>Thermodesulfobacteriota</taxon>
        <taxon>Desulfobulbia</taxon>
        <taxon>Desulfobulbales</taxon>
        <taxon>Desulfocapsaceae</taxon>
        <taxon>Desulfofustis</taxon>
    </lineage>
</organism>
<comment type="similarity">
    <text evidence="2 8">Belongs to the peptidase M16 family.</text>
</comment>
<keyword evidence="3 11" id="KW-0645">Protease</keyword>